<accession>A0A080YW47</accession>
<organism evidence="2 3">
    <name type="scientific">Phytophthora nicotianae P1976</name>
    <dbReference type="NCBI Taxonomy" id="1317066"/>
    <lineage>
        <taxon>Eukaryota</taxon>
        <taxon>Sar</taxon>
        <taxon>Stramenopiles</taxon>
        <taxon>Oomycota</taxon>
        <taxon>Peronosporomycetes</taxon>
        <taxon>Peronosporales</taxon>
        <taxon>Peronosporaceae</taxon>
        <taxon>Phytophthora</taxon>
    </lineage>
</organism>
<feature type="compositionally biased region" description="Acidic residues" evidence="1">
    <location>
        <begin position="18"/>
        <end position="34"/>
    </location>
</feature>
<dbReference type="EMBL" id="ANJA01005012">
    <property type="protein sequence ID" value="ETO58608.1"/>
    <property type="molecule type" value="Genomic_DNA"/>
</dbReference>
<feature type="non-terminal residue" evidence="2">
    <location>
        <position position="154"/>
    </location>
</feature>
<proteinExistence type="predicted"/>
<reference evidence="2 3" key="1">
    <citation type="submission" date="2013-11" db="EMBL/GenBank/DDBJ databases">
        <title>The Genome Sequence of Phytophthora parasitica P1976.</title>
        <authorList>
            <consortium name="The Broad Institute Genomics Platform"/>
            <person name="Russ C."/>
            <person name="Tyler B."/>
            <person name="Panabieres F."/>
            <person name="Shan W."/>
            <person name="Tripathy S."/>
            <person name="Grunwald N."/>
            <person name="Machado M."/>
            <person name="Johnson C.S."/>
            <person name="Walker B."/>
            <person name="Young S."/>
            <person name="Zeng Q."/>
            <person name="Gargeya S."/>
            <person name="Fitzgerald M."/>
            <person name="Haas B."/>
            <person name="Abouelleil A."/>
            <person name="Allen A.W."/>
            <person name="Alvarado L."/>
            <person name="Arachchi H.M."/>
            <person name="Berlin A.M."/>
            <person name="Chapman S.B."/>
            <person name="Gainer-Dewar J."/>
            <person name="Goldberg J."/>
            <person name="Griggs A."/>
            <person name="Gujja S."/>
            <person name="Hansen M."/>
            <person name="Howarth C."/>
            <person name="Imamovic A."/>
            <person name="Ireland A."/>
            <person name="Larimer J."/>
            <person name="McCowan C."/>
            <person name="Murphy C."/>
            <person name="Pearson M."/>
            <person name="Poon T.W."/>
            <person name="Priest M."/>
            <person name="Roberts A."/>
            <person name="Saif S."/>
            <person name="Shea T."/>
            <person name="Sisk P."/>
            <person name="Sykes S."/>
            <person name="Wortman J."/>
            <person name="Nusbaum C."/>
            <person name="Birren B."/>
        </authorList>
    </citation>
    <scope>NUCLEOTIDE SEQUENCE [LARGE SCALE GENOMIC DNA]</scope>
    <source>
        <strain evidence="2 3">P1976</strain>
    </source>
</reference>
<sequence>MSSDDGEESGYDSSEASSGEDEVEPTFETTEEELRELTASGWTTYDADHCGELQLSAAADYYDGPSGPTRSALAFADSPLGLFFYFLPKKLWIRIAEESNRYRSQLIPELAQRRREALLSQQLQDPRKSVPLLAEIEADLRRFKPIKPHEIVHV</sequence>
<evidence type="ECO:0000313" key="3">
    <source>
        <dbReference type="Proteomes" id="UP000028582"/>
    </source>
</evidence>
<protein>
    <submittedName>
        <fullName evidence="2">Uncharacterized protein</fullName>
    </submittedName>
</protein>
<feature type="region of interest" description="Disordered" evidence="1">
    <location>
        <begin position="1"/>
        <end position="34"/>
    </location>
</feature>
<evidence type="ECO:0000256" key="1">
    <source>
        <dbReference type="SAM" id="MobiDB-lite"/>
    </source>
</evidence>
<dbReference type="Proteomes" id="UP000028582">
    <property type="component" value="Unassembled WGS sequence"/>
</dbReference>
<gene>
    <name evidence="2" type="ORF">F444_23014</name>
</gene>
<dbReference type="OrthoDB" id="125160at2759"/>
<name>A0A080YW47_PHYNI</name>
<evidence type="ECO:0000313" key="2">
    <source>
        <dbReference type="EMBL" id="ETO58608.1"/>
    </source>
</evidence>
<dbReference type="AlphaFoldDB" id="A0A080YW47"/>
<comment type="caution">
    <text evidence="2">The sequence shown here is derived from an EMBL/GenBank/DDBJ whole genome shotgun (WGS) entry which is preliminary data.</text>
</comment>
<feature type="compositionally biased region" description="Acidic residues" evidence="1">
    <location>
        <begin position="1"/>
        <end position="10"/>
    </location>
</feature>